<dbReference type="EMBL" id="JBHTIO010000057">
    <property type="protein sequence ID" value="MFD0898645.1"/>
    <property type="molecule type" value="Genomic_DNA"/>
</dbReference>
<name>A0ABW3EG07_9LACO</name>
<accession>A0ABW3EG07</accession>
<comment type="caution">
    <text evidence="1">The sequence shown here is derived from an EMBL/GenBank/DDBJ whole genome shotgun (WGS) entry which is preliminary data.</text>
</comment>
<dbReference type="RefSeq" id="WP_137637370.1">
    <property type="nucleotide sequence ID" value="NZ_BJDN01000007.1"/>
</dbReference>
<dbReference type="Proteomes" id="UP001597104">
    <property type="component" value="Unassembled WGS sequence"/>
</dbReference>
<sequence>MRWPYFNRSFKIPRHYFQAISFTNELTVVVSTTGPALRKAKRQIRRLAQQGVIQWKQTIRLPHPNLFQPTTDLDNPLLLLVVPKRWSASQQAQQVQGYLASLLKATTPVKLVCPLPLDLPLMQQRQLSCWLAVDVQATTWLSTYLYSPRRVLLTRTADGRIDHASYQRLWRADVFSSER</sequence>
<evidence type="ECO:0000313" key="2">
    <source>
        <dbReference type="Proteomes" id="UP001597104"/>
    </source>
</evidence>
<organism evidence="1 2">
    <name type="scientific">Loigolactobacillus binensis</name>
    <dbReference type="NCBI Taxonomy" id="2559922"/>
    <lineage>
        <taxon>Bacteria</taxon>
        <taxon>Bacillati</taxon>
        <taxon>Bacillota</taxon>
        <taxon>Bacilli</taxon>
        <taxon>Lactobacillales</taxon>
        <taxon>Lactobacillaceae</taxon>
        <taxon>Loigolactobacillus</taxon>
    </lineage>
</organism>
<reference evidence="2" key="1">
    <citation type="journal article" date="2019" name="Int. J. Syst. Evol. Microbiol.">
        <title>The Global Catalogue of Microorganisms (GCM) 10K type strain sequencing project: providing services to taxonomists for standard genome sequencing and annotation.</title>
        <authorList>
            <consortium name="The Broad Institute Genomics Platform"/>
            <consortium name="The Broad Institute Genome Sequencing Center for Infectious Disease"/>
            <person name="Wu L."/>
            <person name="Ma J."/>
        </authorList>
    </citation>
    <scope>NUCLEOTIDE SEQUENCE [LARGE SCALE GENOMIC DNA]</scope>
    <source>
        <strain evidence="2">CCM 8925</strain>
    </source>
</reference>
<evidence type="ECO:0000313" key="1">
    <source>
        <dbReference type="EMBL" id="MFD0898645.1"/>
    </source>
</evidence>
<keyword evidence="2" id="KW-1185">Reference proteome</keyword>
<protein>
    <submittedName>
        <fullName evidence="1">Uncharacterized protein</fullName>
    </submittedName>
</protein>
<gene>
    <name evidence="1" type="ORF">ACFQZ7_13065</name>
</gene>
<proteinExistence type="predicted"/>